<gene>
    <name evidence="7" type="primary">COQ4</name>
    <name evidence="7" type="ORF">Ciccas_002626</name>
</gene>
<name>A0ABD2QGN8_9PLAT</name>
<keyword evidence="1 6" id="KW-0831">Ubiquinone biosynthesis</keyword>
<comment type="similarity">
    <text evidence="6">Belongs to the COQ4 family.</text>
</comment>
<proteinExistence type="inferred from homology"/>
<dbReference type="PANTHER" id="PTHR12922">
    <property type="entry name" value="UBIQUINONE BIOSYNTHESIS PROTEIN"/>
    <property type="match status" value="1"/>
</dbReference>
<keyword evidence="6" id="KW-0479">Metal-binding</keyword>
<dbReference type="GO" id="GO:0120539">
    <property type="term" value="F:4-hydroxy-3-methoxy-5-polyprenylbenzoate decarboxylase activity"/>
    <property type="evidence" value="ECO:0007669"/>
    <property type="project" value="UniProtKB-EC"/>
</dbReference>
<dbReference type="Pfam" id="PF05019">
    <property type="entry name" value="Coq4"/>
    <property type="match status" value="1"/>
</dbReference>
<comment type="caution">
    <text evidence="7">The sequence shown here is derived from an EMBL/GenBank/DDBJ whole genome shotgun (WGS) entry which is preliminary data.</text>
</comment>
<evidence type="ECO:0000256" key="5">
    <source>
        <dbReference type="ARBA" id="ARBA00023239"/>
    </source>
</evidence>
<dbReference type="HAMAP" id="MF_03111">
    <property type="entry name" value="Coq4"/>
    <property type="match status" value="1"/>
</dbReference>
<comment type="function">
    <text evidence="6">Lyase that catalyzes the C1-decarboxylation of 4-hydroxy-3-methoxy-5-(all-trans-polyprenyl)benzoic acid into 2-methoxy-6-(all-trans-polyprenyl)phenol during ubiquinone biosynthesis.</text>
</comment>
<comment type="subcellular location">
    <subcellularLocation>
        <location evidence="6">Mitochondrion inner membrane</location>
        <topology evidence="6">Peripheral membrane protein</topology>
        <orientation evidence="6">Matrix side</orientation>
    </subcellularLocation>
</comment>
<feature type="binding site" evidence="6">
    <location>
        <position position="106"/>
    </location>
    <ligand>
        <name>Zn(2+)</name>
        <dbReference type="ChEBI" id="CHEBI:29105"/>
    </ligand>
</feature>
<evidence type="ECO:0000313" key="8">
    <source>
        <dbReference type="Proteomes" id="UP001626550"/>
    </source>
</evidence>
<keyword evidence="2 6" id="KW-0999">Mitochondrion inner membrane</keyword>
<dbReference type="GO" id="GO:0008270">
    <property type="term" value="F:zinc ion binding"/>
    <property type="evidence" value="ECO:0007669"/>
    <property type="project" value="UniProtKB-UniRule"/>
</dbReference>
<reference evidence="7 8" key="1">
    <citation type="submission" date="2024-11" db="EMBL/GenBank/DDBJ databases">
        <title>Adaptive evolution of stress response genes in parasites aligns with host niche diversity.</title>
        <authorList>
            <person name="Hahn C."/>
            <person name="Resl P."/>
        </authorList>
    </citation>
    <scope>NUCLEOTIDE SEQUENCE [LARGE SCALE GENOMIC DNA]</scope>
    <source>
        <strain evidence="7">EGGRZ-B1_66</strain>
        <tissue evidence="7">Body</tissue>
    </source>
</reference>
<evidence type="ECO:0000256" key="6">
    <source>
        <dbReference type="HAMAP-Rule" id="MF_03111"/>
    </source>
</evidence>
<feature type="binding site" evidence="6">
    <location>
        <position position="103"/>
    </location>
    <ligand>
        <name>Zn(2+)</name>
        <dbReference type="ChEBI" id="CHEBI:29105"/>
    </ligand>
</feature>
<dbReference type="EMBL" id="JBJKFK010000212">
    <property type="protein sequence ID" value="KAL3318706.1"/>
    <property type="molecule type" value="Genomic_DNA"/>
</dbReference>
<keyword evidence="3 6" id="KW-0496">Mitochondrion</keyword>
<comment type="cofactor">
    <cofactor evidence="6">
        <name>Zn(2+)</name>
        <dbReference type="ChEBI" id="CHEBI:29105"/>
    </cofactor>
</comment>
<evidence type="ECO:0000256" key="3">
    <source>
        <dbReference type="ARBA" id="ARBA00023128"/>
    </source>
</evidence>
<dbReference type="InterPro" id="IPR007715">
    <property type="entry name" value="Coq4"/>
</dbReference>
<keyword evidence="7" id="KW-0830">Ubiquinone</keyword>
<protein>
    <recommendedName>
        <fullName evidence="6">Ubiquinone biosynthesis protein COQ4 homolog, mitochondrial</fullName>
    </recommendedName>
    <alternativeName>
        <fullName evidence="6">4-hydroxy-3-methoxy-5-polyprenylbenzoate decarboxylase</fullName>
        <ecNumber evidence="6">4.1.1.130</ecNumber>
    </alternativeName>
    <alternativeName>
        <fullName evidence="6">Coenzyme Q biosynthesis protein 4 homolog</fullName>
    </alternativeName>
</protein>
<dbReference type="EC" id="4.1.1.130" evidence="6"/>
<dbReference type="AlphaFoldDB" id="A0ABD2QGN8"/>
<comment type="pathway">
    <text evidence="6">Cofactor biosynthesis; ubiquinone biosynthesis.</text>
</comment>
<evidence type="ECO:0000256" key="4">
    <source>
        <dbReference type="ARBA" id="ARBA00023136"/>
    </source>
</evidence>
<dbReference type="PANTHER" id="PTHR12922:SF7">
    <property type="entry name" value="UBIQUINONE BIOSYNTHESIS PROTEIN COQ4 HOMOLOG, MITOCHONDRIAL"/>
    <property type="match status" value="1"/>
</dbReference>
<comment type="subunit">
    <text evidence="6">Component of a multi-subunit COQ enzyme complex.</text>
</comment>
<keyword evidence="4 6" id="KW-0472">Membrane</keyword>
<keyword evidence="5 6" id="KW-0456">Lyase</keyword>
<evidence type="ECO:0000256" key="1">
    <source>
        <dbReference type="ARBA" id="ARBA00022688"/>
    </source>
</evidence>
<comment type="catalytic activity">
    <reaction evidence="6">
        <text>a 4-hydroxy-3-methoxy-5-(all-trans-polyprenyl)benzoate + H(+) = a 2-methoxy-6-(all-trans-polyprenyl)phenol + CO2</text>
        <dbReference type="Rhea" id="RHEA:81179"/>
        <dbReference type="Rhea" id="RHEA-COMP:9551"/>
        <dbReference type="Rhea" id="RHEA-COMP:10931"/>
        <dbReference type="ChEBI" id="CHEBI:15378"/>
        <dbReference type="ChEBI" id="CHEBI:16526"/>
        <dbReference type="ChEBI" id="CHEBI:62731"/>
        <dbReference type="ChEBI" id="CHEBI:84443"/>
        <dbReference type="EC" id="4.1.1.130"/>
    </reaction>
</comment>
<feature type="binding site" evidence="6">
    <location>
        <position position="118"/>
    </location>
    <ligand>
        <name>Zn(2+)</name>
        <dbReference type="ChEBI" id="CHEBI:29105"/>
    </ligand>
</feature>
<accession>A0ABD2QGN8</accession>
<keyword evidence="8" id="KW-1185">Reference proteome</keyword>
<feature type="binding site" evidence="6">
    <location>
        <position position="102"/>
    </location>
    <ligand>
        <name>Zn(2+)</name>
        <dbReference type="ChEBI" id="CHEBI:29105"/>
    </ligand>
</feature>
<dbReference type="GO" id="GO:0031314">
    <property type="term" value="C:extrinsic component of mitochondrial inner membrane"/>
    <property type="evidence" value="ECO:0007669"/>
    <property type="project" value="UniProtKB-UniRule"/>
</dbReference>
<keyword evidence="6" id="KW-0862">Zinc</keyword>
<organism evidence="7 8">
    <name type="scientific">Cichlidogyrus casuarinus</name>
    <dbReference type="NCBI Taxonomy" id="1844966"/>
    <lineage>
        <taxon>Eukaryota</taxon>
        <taxon>Metazoa</taxon>
        <taxon>Spiralia</taxon>
        <taxon>Lophotrochozoa</taxon>
        <taxon>Platyhelminthes</taxon>
        <taxon>Monogenea</taxon>
        <taxon>Monopisthocotylea</taxon>
        <taxon>Dactylogyridea</taxon>
        <taxon>Ancyrocephalidae</taxon>
        <taxon>Cichlidogyrus</taxon>
    </lineage>
</organism>
<evidence type="ECO:0000256" key="2">
    <source>
        <dbReference type="ARBA" id="ARBA00022792"/>
    </source>
</evidence>
<sequence>MNPYRPDLISTFGETSGVKALVKIKQQMQQDHDGSRILAERPIVRSEFIDLDALRKLPDNTFGKLYSQFLDYYGYNPDARNPVSFIDDPDLAYIILRYREIHDFVHVLLAQPTTILGEVNVKWVEAFQTKLPLTLLAGFFGPLRLTKNQTRKYLETDLRYAIKVGRSAKLLINVYFEKYFERDIDDFRHSLAIPPPPSLPQFYSHKNAIY</sequence>
<dbReference type="InterPro" id="IPR027540">
    <property type="entry name" value="Coq4_euk"/>
</dbReference>
<dbReference type="Proteomes" id="UP001626550">
    <property type="component" value="Unassembled WGS sequence"/>
</dbReference>
<evidence type="ECO:0000313" key="7">
    <source>
        <dbReference type="EMBL" id="KAL3318706.1"/>
    </source>
</evidence>